<organism evidence="2 3">
    <name type="scientific">Bacillus cereus</name>
    <dbReference type="NCBI Taxonomy" id="1396"/>
    <lineage>
        <taxon>Bacteria</taxon>
        <taxon>Bacillati</taxon>
        <taxon>Bacillota</taxon>
        <taxon>Bacilli</taxon>
        <taxon>Bacillales</taxon>
        <taxon>Bacillaceae</taxon>
        <taxon>Bacillus</taxon>
        <taxon>Bacillus cereus group</taxon>
    </lineage>
</organism>
<evidence type="ECO:0000313" key="3">
    <source>
        <dbReference type="Proteomes" id="UP000076482"/>
    </source>
</evidence>
<dbReference type="RefSeq" id="WP_161940838.1">
    <property type="nucleotide sequence ID" value="NZ_LJKE01000044.1"/>
</dbReference>
<evidence type="ECO:0000256" key="1">
    <source>
        <dbReference type="SAM" id="Phobius"/>
    </source>
</evidence>
<keyword evidence="1" id="KW-0812">Transmembrane</keyword>
<keyword evidence="1" id="KW-1133">Transmembrane helix</keyword>
<evidence type="ECO:0000313" key="2">
    <source>
        <dbReference type="EMBL" id="KZD66164.1"/>
    </source>
</evidence>
<feature type="transmembrane region" description="Helical" evidence="1">
    <location>
        <begin position="29"/>
        <end position="44"/>
    </location>
</feature>
<dbReference type="AlphaFoldDB" id="A0A164P256"/>
<reference evidence="2 3" key="1">
    <citation type="submission" date="2015-09" db="EMBL/GenBank/DDBJ databases">
        <title>Bacillus cereus food isolates.</title>
        <authorList>
            <person name="Boekhorst J."/>
        </authorList>
    </citation>
    <scope>NUCLEOTIDE SEQUENCE [LARGE SCALE GENOMIC DNA]</scope>
    <source>
        <strain evidence="2 3">B4088</strain>
    </source>
</reference>
<accession>A0A164P256</accession>
<dbReference type="Proteomes" id="UP000076482">
    <property type="component" value="Unassembled WGS sequence"/>
</dbReference>
<proteinExistence type="predicted"/>
<comment type="caution">
    <text evidence="2">The sequence shown here is derived from an EMBL/GenBank/DDBJ whole genome shotgun (WGS) entry which is preliminary data.</text>
</comment>
<protein>
    <submittedName>
        <fullName evidence="2">Uncharacterized protein</fullName>
    </submittedName>
</protein>
<sequence>MHKLVIIVFSLILGFITFQIPVISEWIQNSVFWLIVIILLSYTYKNDNSDKKDKNAD</sequence>
<dbReference type="PATRIC" id="fig|1396.535.peg.2103"/>
<name>A0A164P256_BACCE</name>
<gene>
    <name evidence="2" type="ORF">B4088_2567</name>
</gene>
<keyword evidence="1" id="KW-0472">Membrane</keyword>
<dbReference type="EMBL" id="LJKE01000044">
    <property type="protein sequence ID" value="KZD66164.1"/>
    <property type="molecule type" value="Genomic_DNA"/>
</dbReference>